<evidence type="ECO:0000256" key="5">
    <source>
        <dbReference type="ARBA" id="ARBA00023136"/>
    </source>
</evidence>
<feature type="transmembrane region" description="Helical" evidence="6">
    <location>
        <begin position="59"/>
        <end position="82"/>
    </location>
</feature>
<feature type="transmembrane region" description="Helical" evidence="6">
    <location>
        <begin position="6"/>
        <end position="24"/>
    </location>
</feature>
<dbReference type="GeneID" id="90448239"/>
<evidence type="ECO:0000313" key="10">
    <source>
        <dbReference type="Proteomes" id="UP001492541"/>
    </source>
</evidence>
<evidence type="ECO:0000259" key="8">
    <source>
        <dbReference type="Pfam" id="PF06847"/>
    </source>
</evidence>
<organism evidence="9 10">
    <name type="scientific">Geoglobus acetivorans</name>
    <dbReference type="NCBI Taxonomy" id="565033"/>
    <lineage>
        <taxon>Archaea</taxon>
        <taxon>Methanobacteriati</taxon>
        <taxon>Methanobacteriota</taxon>
        <taxon>Archaeoglobi</taxon>
        <taxon>Archaeoglobales</taxon>
        <taxon>Archaeoglobaceae</taxon>
        <taxon>Geoglobus</taxon>
    </lineage>
</organism>
<dbReference type="InterPro" id="IPR052218">
    <property type="entry name" value="Preflagellin_Peptidase"/>
</dbReference>
<dbReference type="Proteomes" id="UP001492541">
    <property type="component" value="Chromosome"/>
</dbReference>
<keyword evidence="2" id="KW-1003">Cell membrane</keyword>
<dbReference type="GO" id="GO:0004190">
    <property type="term" value="F:aspartic-type endopeptidase activity"/>
    <property type="evidence" value="ECO:0007669"/>
    <property type="project" value="UniProtKB-EC"/>
</dbReference>
<dbReference type="InterPro" id="IPR000045">
    <property type="entry name" value="Prepilin_IV_endopep_pep"/>
</dbReference>
<evidence type="ECO:0000256" key="3">
    <source>
        <dbReference type="ARBA" id="ARBA00022692"/>
    </source>
</evidence>
<feature type="transmembrane region" description="Helical" evidence="6">
    <location>
        <begin position="216"/>
        <end position="240"/>
    </location>
</feature>
<keyword evidence="3 6" id="KW-0812">Transmembrane</keyword>
<evidence type="ECO:0000256" key="6">
    <source>
        <dbReference type="SAM" id="Phobius"/>
    </source>
</evidence>
<feature type="transmembrane region" description="Helical" evidence="6">
    <location>
        <begin position="36"/>
        <end position="53"/>
    </location>
</feature>
<evidence type="ECO:0000256" key="4">
    <source>
        <dbReference type="ARBA" id="ARBA00022989"/>
    </source>
</evidence>
<dbReference type="PANTHER" id="PTHR36506">
    <property type="entry name" value="PREFLAGELLIN PEPTIDASE"/>
    <property type="match status" value="1"/>
</dbReference>
<dbReference type="PANTHER" id="PTHR36506:SF1">
    <property type="entry name" value="PREFLAGELLIN PEPTIDASE"/>
    <property type="match status" value="1"/>
</dbReference>
<feature type="transmembrane region" description="Helical" evidence="6">
    <location>
        <begin position="89"/>
        <end position="109"/>
    </location>
</feature>
<reference evidence="9 10" key="1">
    <citation type="submission" date="2021-11" db="EMBL/GenBank/DDBJ databases">
        <title>Whole genome of Geoglobus acetivorans.</title>
        <authorList>
            <person name="Liu D."/>
        </authorList>
    </citation>
    <scope>NUCLEOTIDE SEQUENCE [LARGE SCALE GENOMIC DNA]</scope>
    <source>
        <strain evidence="9 10">SBH6</strain>
    </source>
</reference>
<dbReference type="Gene3D" id="1.20.120.1220">
    <property type="match status" value="1"/>
</dbReference>
<feature type="transmembrane region" description="Helical" evidence="6">
    <location>
        <begin position="115"/>
        <end position="136"/>
    </location>
</feature>
<dbReference type="InterPro" id="IPR009655">
    <property type="entry name" value="Preflagellin_peptidase_C"/>
</dbReference>
<dbReference type="Pfam" id="PF06847">
    <property type="entry name" value="Arc_PepC_II"/>
    <property type="match status" value="1"/>
</dbReference>
<sequence>MEEITAIKFLIGLGILIYASRLDWRSRIIPNRVWKVFLAALLPFAFLELVLYPHPRLELYLALFQAVFVILISYVFYCLGFYGGADAKALMAISVAFPFYPSFSVFPVLMKGFSFAFSTLANAVIFAPLFVLYFLIRNLLKEGLNEFRKYPFYYFIGKRVDAESIPEHHALLEFVNEKGEFMRVRRGVEPDRAAIKALKKAKIEGKVEKVWVTPQIPFIIFITVGYVIAFFLGDVLTYLITRLL</sequence>
<keyword evidence="4 6" id="KW-1133">Transmembrane helix</keyword>
<feature type="domain" description="Preflagellin peptidase C-terminal" evidence="8">
    <location>
        <begin position="151"/>
        <end position="235"/>
    </location>
</feature>
<dbReference type="EC" id="3.4.23.43" evidence="9"/>
<proteinExistence type="predicted"/>
<evidence type="ECO:0000256" key="1">
    <source>
        <dbReference type="ARBA" id="ARBA00004651"/>
    </source>
</evidence>
<keyword evidence="5 6" id="KW-0472">Membrane</keyword>
<gene>
    <name evidence="9" type="ORF">LPQ35_01105</name>
</gene>
<evidence type="ECO:0000313" key="9">
    <source>
        <dbReference type="EMBL" id="XAT63992.1"/>
    </source>
</evidence>
<evidence type="ECO:0000256" key="2">
    <source>
        <dbReference type="ARBA" id="ARBA00022475"/>
    </source>
</evidence>
<keyword evidence="10" id="KW-1185">Reference proteome</keyword>
<dbReference type="Pfam" id="PF01478">
    <property type="entry name" value="Peptidase_A24"/>
    <property type="match status" value="1"/>
</dbReference>
<dbReference type="RefSeq" id="WP_193806632.1">
    <property type="nucleotide sequence ID" value="NZ_CP087714.1"/>
</dbReference>
<protein>
    <submittedName>
        <fullName evidence="9">Prepilin peptidase</fullName>
        <ecNumber evidence="9">3.4.23.43</ecNumber>
    </submittedName>
</protein>
<dbReference type="EMBL" id="CP087714">
    <property type="protein sequence ID" value="XAT63992.1"/>
    <property type="molecule type" value="Genomic_DNA"/>
</dbReference>
<comment type="subcellular location">
    <subcellularLocation>
        <location evidence="1">Cell membrane</location>
        <topology evidence="1">Multi-pass membrane protein</topology>
    </subcellularLocation>
</comment>
<keyword evidence="9" id="KW-0378">Hydrolase</keyword>
<name>A0ABZ3H3H5_GEOAI</name>
<accession>A0ABZ3H3H5</accession>
<evidence type="ECO:0000259" key="7">
    <source>
        <dbReference type="Pfam" id="PF01478"/>
    </source>
</evidence>
<feature type="domain" description="Prepilin type IV endopeptidase peptidase" evidence="7">
    <location>
        <begin position="11"/>
        <end position="116"/>
    </location>
</feature>
<dbReference type="Gene3D" id="6.10.250.3240">
    <property type="match status" value="1"/>
</dbReference>